<comment type="similarity">
    <text evidence="1">Belongs to the 'phage' integrase family.</text>
</comment>
<dbReference type="GO" id="GO:0016740">
    <property type="term" value="F:transferase activity"/>
    <property type="evidence" value="ECO:0007669"/>
    <property type="project" value="UniProtKB-KW"/>
</dbReference>
<dbReference type="GO" id="GO:0016787">
    <property type="term" value="F:hydrolase activity"/>
    <property type="evidence" value="ECO:0007669"/>
    <property type="project" value="UniProtKB-KW"/>
</dbReference>
<dbReference type="Gene3D" id="1.10.443.10">
    <property type="entry name" value="Intergrase catalytic core"/>
    <property type="match status" value="1"/>
</dbReference>
<dbReference type="InterPro" id="IPR011010">
    <property type="entry name" value="DNA_brk_join_enz"/>
</dbReference>
<keyword evidence="5" id="KW-0229">DNA integration</keyword>
<evidence type="ECO:0000256" key="7">
    <source>
        <dbReference type="ARBA" id="ARBA00023172"/>
    </source>
</evidence>
<sequence length="279" mass="31626">MNKLFIMSLKAKHRSEGTIREYTKAIDNCLEYVNKPEVEIKPIDLELWQSSMSNLSSASVAQRTSAVREYFKFLYRNEFISRNPAETLEAPQIKNREQSALNGEQVRAMVNAATNLRNKAIIMMLAQTGLRIHELANITLEQYESRSNNVLVIRGKGDKDRLVGLADETIKLIDSYIANERKDGCEYLFVGNRGNKMDGKNTSAMLKVCARKAGIENWEELHISNHTMRRTFATMMSEADVPIEVISKAMGHSSVAITANRYIKRTEQRAVNAMSVVNF</sequence>
<evidence type="ECO:0000259" key="10">
    <source>
        <dbReference type="PROSITE" id="PS51898"/>
    </source>
</evidence>
<protein>
    <recommendedName>
        <fullName evidence="2">Integrase</fullName>
    </recommendedName>
</protein>
<evidence type="ECO:0000313" key="12">
    <source>
        <dbReference type="EMBL" id="DAD70690.1"/>
    </source>
</evidence>
<keyword evidence="8" id="KW-1179">Viral genome integration</keyword>
<dbReference type="Gene3D" id="1.10.150.130">
    <property type="match status" value="1"/>
</dbReference>
<dbReference type="PROSITE" id="PS51898">
    <property type="entry name" value="TYR_RECOMBINASE"/>
    <property type="match status" value="1"/>
</dbReference>
<dbReference type="GO" id="GO:0015074">
    <property type="term" value="P:DNA integration"/>
    <property type="evidence" value="ECO:0007669"/>
    <property type="project" value="UniProtKB-KW"/>
</dbReference>
<feature type="domain" description="Tyr recombinase" evidence="10">
    <location>
        <begin position="96"/>
        <end position="275"/>
    </location>
</feature>
<dbReference type="PANTHER" id="PTHR30349:SF41">
    <property type="entry name" value="INTEGRASE_RECOMBINASE PROTEIN MJ0367-RELATED"/>
    <property type="match status" value="1"/>
</dbReference>
<keyword evidence="3" id="KW-0808">Transferase</keyword>
<evidence type="ECO:0000256" key="8">
    <source>
        <dbReference type="ARBA" id="ARBA00023195"/>
    </source>
</evidence>
<evidence type="ECO:0000256" key="5">
    <source>
        <dbReference type="ARBA" id="ARBA00022908"/>
    </source>
</evidence>
<dbReference type="InterPro" id="IPR004107">
    <property type="entry name" value="Integrase_SAM-like_N"/>
</dbReference>
<dbReference type="GO" id="GO:0006310">
    <property type="term" value="P:DNA recombination"/>
    <property type="evidence" value="ECO:0007669"/>
    <property type="project" value="UniProtKB-KW"/>
</dbReference>
<dbReference type="SUPFAM" id="SSF56349">
    <property type="entry name" value="DNA breaking-rejoining enzymes"/>
    <property type="match status" value="1"/>
</dbReference>
<evidence type="ECO:0000259" key="11">
    <source>
        <dbReference type="PROSITE" id="PS51900"/>
    </source>
</evidence>
<feature type="domain" description="Core-binding (CB)" evidence="11">
    <location>
        <begin position="1"/>
        <end position="75"/>
    </location>
</feature>
<evidence type="ECO:0000256" key="3">
    <source>
        <dbReference type="ARBA" id="ARBA00022679"/>
    </source>
</evidence>
<dbReference type="GO" id="GO:0003677">
    <property type="term" value="F:DNA binding"/>
    <property type="evidence" value="ECO:0007669"/>
    <property type="project" value="UniProtKB-UniRule"/>
</dbReference>
<accession>A0A8S5LLA0</accession>
<keyword evidence="7" id="KW-0233">DNA recombination</keyword>
<dbReference type="EMBL" id="BK015870">
    <property type="protein sequence ID" value="DAD70690.1"/>
    <property type="molecule type" value="Genomic_DNA"/>
</dbReference>
<keyword evidence="8" id="KW-1160">Virus entry into host cell</keyword>
<dbReference type="Pfam" id="PF00589">
    <property type="entry name" value="Phage_integrase"/>
    <property type="match status" value="1"/>
</dbReference>
<evidence type="ECO:0000256" key="1">
    <source>
        <dbReference type="ARBA" id="ARBA00008857"/>
    </source>
</evidence>
<dbReference type="InterPro" id="IPR050090">
    <property type="entry name" value="Tyrosine_recombinase_XerCD"/>
</dbReference>
<organism evidence="12">
    <name type="scientific">Siphoviridae sp. ctKcB20</name>
    <dbReference type="NCBI Taxonomy" id="2827568"/>
    <lineage>
        <taxon>Viruses</taxon>
        <taxon>Duplodnaviria</taxon>
        <taxon>Heunggongvirae</taxon>
        <taxon>Uroviricota</taxon>
        <taxon>Caudoviricetes</taxon>
    </lineage>
</organism>
<dbReference type="GO" id="GO:0044826">
    <property type="term" value="P:viral genome integration into host DNA"/>
    <property type="evidence" value="ECO:0007669"/>
    <property type="project" value="UniProtKB-KW"/>
</dbReference>
<dbReference type="GO" id="GO:0075713">
    <property type="term" value="P:establishment of integrated proviral latency"/>
    <property type="evidence" value="ECO:0007669"/>
    <property type="project" value="UniProtKB-KW"/>
</dbReference>
<reference evidence="12" key="1">
    <citation type="journal article" date="2021" name="Proc. Natl. Acad. Sci. U.S.A.">
        <title>A Catalog of Tens of Thousands of Viruses from Human Metagenomes Reveals Hidden Associations with Chronic Diseases.</title>
        <authorList>
            <person name="Tisza M.J."/>
            <person name="Buck C.B."/>
        </authorList>
    </citation>
    <scope>NUCLEOTIDE SEQUENCE</scope>
    <source>
        <strain evidence="12">CtKcB20</strain>
    </source>
</reference>
<evidence type="ECO:0000256" key="4">
    <source>
        <dbReference type="ARBA" id="ARBA00022801"/>
    </source>
</evidence>
<evidence type="ECO:0000256" key="6">
    <source>
        <dbReference type="ARBA" id="ARBA00023125"/>
    </source>
</evidence>
<name>A0A8S5LLA0_9CAUD</name>
<keyword evidence="6 9" id="KW-0238">DNA-binding</keyword>
<dbReference type="InterPro" id="IPR002104">
    <property type="entry name" value="Integrase_catalytic"/>
</dbReference>
<evidence type="ECO:0000256" key="2">
    <source>
        <dbReference type="ARBA" id="ARBA00016082"/>
    </source>
</evidence>
<proteinExistence type="inferred from homology"/>
<dbReference type="InterPro" id="IPR044068">
    <property type="entry name" value="CB"/>
</dbReference>
<dbReference type="InterPro" id="IPR013762">
    <property type="entry name" value="Integrase-like_cat_sf"/>
</dbReference>
<evidence type="ECO:0000256" key="9">
    <source>
        <dbReference type="PROSITE-ProRule" id="PRU01248"/>
    </source>
</evidence>
<dbReference type="InterPro" id="IPR010998">
    <property type="entry name" value="Integrase_recombinase_N"/>
</dbReference>
<dbReference type="PROSITE" id="PS51900">
    <property type="entry name" value="CB"/>
    <property type="match status" value="1"/>
</dbReference>
<keyword evidence="4" id="KW-0378">Hydrolase</keyword>
<dbReference type="Pfam" id="PF02899">
    <property type="entry name" value="Phage_int_SAM_1"/>
    <property type="match status" value="1"/>
</dbReference>
<dbReference type="PANTHER" id="PTHR30349">
    <property type="entry name" value="PHAGE INTEGRASE-RELATED"/>
    <property type="match status" value="1"/>
</dbReference>